<dbReference type="HOGENOM" id="CLU_1085260_0_0_3"/>
<dbReference type="AlphaFoldDB" id="A0A073CUC7"/>
<keyword evidence="1" id="KW-0645">Protease</keyword>
<dbReference type="InterPro" id="IPR037518">
    <property type="entry name" value="MPN"/>
</dbReference>
<proteinExistence type="predicted"/>
<organism evidence="4 5">
    <name type="scientific">Planktothrix agardhii (strain NIVA-CYA 126/8)</name>
    <dbReference type="NCBI Taxonomy" id="388467"/>
    <lineage>
        <taxon>Bacteria</taxon>
        <taxon>Bacillati</taxon>
        <taxon>Cyanobacteriota</taxon>
        <taxon>Cyanophyceae</taxon>
        <taxon>Oscillatoriophycideae</taxon>
        <taxon>Oscillatoriales</taxon>
        <taxon>Microcoleaceae</taxon>
        <taxon>Planktothrix</taxon>
    </lineage>
</organism>
<feature type="region of interest" description="Disordered" evidence="2">
    <location>
        <begin position="29"/>
        <end position="52"/>
    </location>
</feature>
<dbReference type="Proteomes" id="UP000027395">
    <property type="component" value="Chromosome"/>
</dbReference>
<dbReference type="InterPro" id="IPR000555">
    <property type="entry name" value="JAMM/MPN+_dom"/>
</dbReference>
<dbReference type="SUPFAM" id="SSF102712">
    <property type="entry name" value="JAB1/MPN domain"/>
    <property type="match status" value="1"/>
</dbReference>
<dbReference type="eggNOG" id="COG1310">
    <property type="taxonomic scope" value="Bacteria"/>
</dbReference>
<dbReference type="Gene3D" id="3.40.140.10">
    <property type="entry name" value="Cytidine Deaminase, domain 2"/>
    <property type="match status" value="1"/>
</dbReference>
<dbReference type="GO" id="GO:0008237">
    <property type="term" value="F:metallopeptidase activity"/>
    <property type="evidence" value="ECO:0007669"/>
    <property type="project" value="UniProtKB-KW"/>
</dbReference>
<protein>
    <submittedName>
        <fullName evidence="4">COP9 signalosome complex subunit 5</fullName>
        <ecNumber evidence="4">3.4.-.-</ecNumber>
    </submittedName>
</protein>
<dbReference type="PANTHER" id="PTHR10410">
    <property type="entry name" value="EUKARYOTIC TRANSLATION INITIATION FACTOR 3 -RELATED"/>
    <property type="match status" value="1"/>
</dbReference>
<dbReference type="STRING" id="388467.A19Y_2739"/>
<evidence type="ECO:0000313" key="4">
    <source>
        <dbReference type="EMBL" id="KEI67620.1"/>
    </source>
</evidence>
<accession>A0A073CUC7</accession>
<sequence>MNWGTTFIKKLEKIWGYVKAMMAKKNDSETLGLPQGQDESIPEALDHDESNPDKYSIEKQEVIKSQSVIEWVESEDVFKPTEKPIQEFIRERNITPEYPKVYILKDALKKLEEHLKSNLMVEQGGILFGNAYTDPTFGIYVEVTAAVPAPATIGTGASLEFTPDSWVGIMNHAKATHPEANIIGWYHSHPNIGVFMSGTDMRTQRSFFPHPWCLSIVCDPVQNKIGYFLGEKAKKVEPNLFKTQETIQEPVKSDTN</sequence>
<keyword evidence="4" id="KW-0378">Hydrolase</keyword>
<feature type="domain" description="MPN" evidence="3">
    <location>
        <begin position="101"/>
        <end position="240"/>
    </location>
</feature>
<dbReference type="EMBL" id="CM002803">
    <property type="protein sequence ID" value="KEI67620.1"/>
    <property type="molecule type" value="Genomic_DNA"/>
</dbReference>
<evidence type="ECO:0000313" key="5">
    <source>
        <dbReference type="Proteomes" id="UP000027395"/>
    </source>
</evidence>
<evidence type="ECO:0000256" key="2">
    <source>
        <dbReference type="SAM" id="MobiDB-lite"/>
    </source>
</evidence>
<dbReference type="PATRIC" id="fig|388467.6.peg.2689"/>
<evidence type="ECO:0000259" key="3">
    <source>
        <dbReference type="PROSITE" id="PS50249"/>
    </source>
</evidence>
<name>A0A073CUC7_PLAA1</name>
<keyword evidence="5" id="KW-1185">Reference proteome</keyword>
<keyword evidence="1" id="KW-0482">Metalloprotease</keyword>
<dbReference type="EC" id="3.4.-.-" evidence="4"/>
<dbReference type="InterPro" id="IPR050242">
    <property type="entry name" value="JAMM_MPN+_peptidase_M67A"/>
</dbReference>
<dbReference type="PROSITE" id="PS50249">
    <property type="entry name" value="MPN"/>
    <property type="match status" value="1"/>
</dbReference>
<dbReference type="Pfam" id="PF01398">
    <property type="entry name" value="JAB"/>
    <property type="match status" value="1"/>
</dbReference>
<gene>
    <name evidence="4" type="ORF">A19Y_2739</name>
</gene>
<evidence type="ECO:0000256" key="1">
    <source>
        <dbReference type="ARBA" id="ARBA00023049"/>
    </source>
</evidence>
<reference evidence="4 5" key="1">
    <citation type="journal article" date="2014" name="Appl. Environ. Microbiol.">
        <title>Elucidation of insertion elements encoded on plasmids and in vitro construction of shuttle vectors from the toxic cyanobacterium Planktothrix.</title>
        <authorList>
            <person name="Christiansen G."/>
            <person name="Goesmann A."/>
            <person name="Kurmayer R."/>
        </authorList>
    </citation>
    <scope>NUCLEOTIDE SEQUENCE [LARGE SCALE GENOMIC DNA]</scope>
    <source>
        <strain evidence="4 5">NIVA-CYA 126/8</strain>
    </source>
</reference>